<dbReference type="EMBL" id="BGOW01000033">
    <property type="protein sequence ID" value="GCB02050.1"/>
    <property type="molecule type" value="Genomic_DNA"/>
</dbReference>
<dbReference type="Pfam" id="PF02641">
    <property type="entry name" value="DUF190"/>
    <property type="match status" value="1"/>
</dbReference>
<comment type="similarity">
    <text evidence="1">Belongs to the UPF0166 family.</text>
</comment>
<name>A0A401JZH4_9PROT</name>
<comment type="caution">
    <text evidence="2">The sequence shown here is derived from an EMBL/GenBank/DDBJ whole genome shotgun (WGS) entry which is preliminary data.</text>
</comment>
<evidence type="ECO:0000256" key="1">
    <source>
        <dbReference type="ARBA" id="ARBA00010554"/>
    </source>
</evidence>
<dbReference type="Proteomes" id="UP000286806">
    <property type="component" value="Unassembled WGS sequence"/>
</dbReference>
<evidence type="ECO:0000313" key="2">
    <source>
        <dbReference type="EMBL" id="GCB02050.1"/>
    </source>
</evidence>
<dbReference type="PANTHER" id="PTHR35983:SF1">
    <property type="entry name" value="UPF0166 PROTEIN TM_0021"/>
    <property type="match status" value="1"/>
</dbReference>
<dbReference type="OrthoDB" id="5339790at2"/>
<reference evidence="2 3" key="1">
    <citation type="journal article" date="2019" name="Front. Microbiol.">
        <title>Genomes of Neutrophilic Sulfur-Oxidizing Chemolithoautotrophs Representing 9 Proteobacterial Species From 8 Genera.</title>
        <authorList>
            <person name="Watanabe T."/>
            <person name="Kojima H."/>
            <person name="Umezawa K."/>
            <person name="Hori C."/>
            <person name="Takasuka T.E."/>
            <person name="Kato Y."/>
            <person name="Fukui M."/>
        </authorList>
    </citation>
    <scope>NUCLEOTIDE SEQUENCE [LARGE SCALE GENOMIC DNA]</scope>
    <source>
        <strain evidence="2 3">TTN</strain>
    </source>
</reference>
<organism evidence="2 3">
    <name type="scientific">Sulfuriferula multivorans</name>
    <dbReference type="NCBI Taxonomy" id="1559896"/>
    <lineage>
        <taxon>Bacteria</taxon>
        <taxon>Pseudomonadati</taxon>
        <taxon>Pseudomonadota</taxon>
        <taxon>Betaproteobacteria</taxon>
        <taxon>Nitrosomonadales</taxon>
        <taxon>Sulfuricellaceae</taxon>
        <taxon>Sulfuriferula</taxon>
    </lineage>
</organism>
<accession>A0A401JZH4</accession>
<proteinExistence type="inferred from homology"/>
<evidence type="ECO:0000313" key="3">
    <source>
        <dbReference type="Proteomes" id="UP000286806"/>
    </source>
</evidence>
<sequence>MQDHWLRLYTSEKQKHAGKPLYEWLLETARKQGIAGGTVFRATAGFGRHGFTEEAFFELAGELPMLVEFIASAEQVEALLALCTQQNLRLFYTRIPITHGITGS</sequence>
<dbReference type="InterPro" id="IPR015867">
    <property type="entry name" value="N-reg_PII/ATP_PRibTrfase_C"/>
</dbReference>
<dbReference type="InterPro" id="IPR011322">
    <property type="entry name" value="N-reg_PII-like_a/b"/>
</dbReference>
<dbReference type="Gene3D" id="3.30.70.120">
    <property type="match status" value="1"/>
</dbReference>
<dbReference type="PANTHER" id="PTHR35983">
    <property type="entry name" value="UPF0166 PROTEIN TM_0021"/>
    <property type="match status" value="1"/>
</dbReference>
<dbReference type="AlphaFoldDB" id="A0A401JZH4"/>
<gene>
    <name evidence="2" type="ORF">SFMTTN_2866</name>
</gene>
<dbReference type="InterPro" id="IPR003793">
    <property type="entry name" value="UPF0166"/>
</dbReference>
<dbReference type="RefSeq" id="WP_124705814.1">
    <property type="nucleotide sequence ID" value="NZ_BGOW01000033.1"/>
</dbReference>
<protein>
    <submittedName>
        <fullName evidence="2">Uncharacterized protein</fullName>
    </submittedName>
</protein>
<keyword evidence="3" id="KW-1185">Reference proteome</keyword>
<dbReference type="SUPFAM" id="SSF54913">
    <property type="entry name" value="GlnB-like"/>
    <property type="match status" value="1"/>
</dbReference>